<proteinExistence type="inferred from homology"/>
<dbReference type="RefSeq" id="XP_030755671.1">
    <property type="nucleotide sequence ID" value="XM_030899811.1"/>
</dbReference>
<dbReference type="PANTHER" id="PTHR13299:SF0">
    <property type="entry name" value="PEROXISOMAL MEMBRANE PROTEIN PEX16"/>
    <property type="match status" value="1"/>
</dbReference>
<keyword evidence="4" id="KW-1185">Reference proteome</keyword>
<dbReference type="Proteomes" id="UP000504635">
    <property type="component" value="Unplaced"/>
</dbReference>
<accession>A0A6J2XX65</accession>
<dbReference type="GO" id="GO:0007031">
    <property type="term" value="P:peroxisome organization"/>
    <property type="evidence" value="ECO:0007669"/>
    <property type="project" value="UniProtKB-KW"/>
</dbReference>
<dbReference type="GO" id="GO:0005778">
    <property type="term" value="C:peroxisomal membrane"/>
    <property type="evidence" value="ECO:0007669"/>
    <property type="project" value="UniProtKB-SubCell"/>
</dbReference>
<comment type="subcellular location">
    <subcellularLocation>
        <location evidence="3">Peroxisome membrane</location>
    </subcellularLocation>
</comment>
<reference evidence="5" key="1">
    <citation type="submission" date="2025-08" db="UniProtKB">
        <authorList>
            <consortium name="RefSeq"/>
        </authorList>
    </citation>
    <scope>IDENTIFICATION</scope>
    <source>
        <tissue evidence="5">Gonads</tissue>
    </source>
</reference>
<name>A0A6J2XX65_SITOR</name>
<dbReference type="InterPro" id="IPR013919">
    <property type="entry name" value="Pex16"/>
</dbReference>
<evidence type="ECO:0000313" key="5">
    <source>
        <dbReference type="RefSeq" id="XP_030755671.1"/>
    </source>
</evidence>
<evidence type="ECO:0000256" key="3">
    <source>
        <dbReference type="RuleBase" id="RU365003"/>
    </source>
</evidence>
<dbReference type="FunCoup" id="A0A6J2XX65">
    <property type="interactions" value="1809"/>
</dbReference>
<evidence type="ECO:0000313" key="4">
    <source>
        <dbReference type="Proteomes" id="UP000504635"/>
    </source>
</evidence>
<protein>
    <recommendedName>
        <fullName evidence="2 3">Peroxisomal membrane protein PEX16</fullName>
    </recommendedName>
</protein>
<keyword evidence="3" id="KW-0576">Peroxisome</keyword>
<keyword evidence="3" id="KW-0962">Peroxisome biogenesis</keyword>
<dbReference type="GeneID" id="115881998"/>
<dbReference type="OrthoDB" id="2021143at2759"/>
<dbReference type="InParanoid" id="A0A6J2XX65"/>
<gene>
    <name evidence="5" type="primary">LOC115881998</name>
</gene>
<evidence type="ECO:0000256" key="1">
    <source>
        <dbReference type="ARBA" id="ARBA00009505"/>
    </source>
</evidence>
<organism evidence="4 5">
    <name type="scientific">Sitophilus oryzae</name>
    <name type="common">Rice weevil</name>
    <name type="synonym">Curculio oryzae</name>
    <dbReference type="NCBI Taxonomy" id="7048"/>
    <lineage>
        <taxon>Eukaryota</taxon>
        <taxon>Metazoa</taxon>
        <taxon>Ecdysozoa</taxon>
        <taxon>Arthropoda</taxon>
        <taxon>Hexapoda</taxon>
        <taxon>Insecta</taxon>
        <taxon>Pterygota</taxon>
        <taxon>Neoptera</taxon>
        <taxon>Endopterygota</taxon>
        <taxon>Coleoptera</taxon>
        <taxon>Polyphaga</taxon>
        <taxon>Cucujiformia</taxon>
        <taxon>Curculionidae</taxon>
        <taxon>Dryophthorinae</taxon>
        <taxon>Sitophilus</taxon>
    </lineage>
</organism>
<dbReference type="KEGG" id="soy:115881998"/>
<sequence length="343" mass="39349">MSGILITLPELFNSYKSWVKHNPQLASDYETTVKWLSYFLAGRVHNSHVVSELVYCLSNLVVLFNDRIIRKSFGEGSTAVEKIKLWLTVVEYSEVFCELSFQKLWGKTGKWFIIVVIQIFKCVARFLLVHKYKEVIIETPPIPPLDRTKTTLKGGSSDSNNVADLSLSTSFTLKHSGRAIRKIDASPPLPLRTWKALEPEIIRRDLGNEFNRIVINRQLIAEYIYITKPLVHLASAGVFGTRSWKPWMIALGFDTVSLSLYKSTQKLSSGSLTKAQKIQLSKRVLLLILYLLRSPFYEKCSENRINAFLNALINNVPLARIVCTPLLQYLPFWQNNYFHMWST</sequence>
<comment type="similarity">
    <text evidence="1 3">Belongs to the peroxin-16 family.</text>
</comment>
<dbReference type="Pfam" id="PF08610">
    <property type="entry name" value="Pex16"/>
    <property type="match status" value="1"/>
</dbReference>
<dbReference type="PANTHER" id="PTHR13299">
    <property type="entry name" value="PEROXISOMAL MEMBRANE PROTEIN PEX16"/>
    <property type="match status" value="1"/>
</dbReference>
<evidence type="ECO:0000256" key="2">
    <source>
        <dbReference type="ARBA" id="ARBA00018577"/>
    </source>
</evidence>
<dbReference type="AlphaFoldDB" id="A0A6J2XX65"/>